<dbReference type="EMBL" id="JYDJ01000307">
    <property type="protein sequence ID" value="KRX37499.1"/>
    <property type="molecule type" value="Genomic_DNA"/>
</dbReference>
<keyword evidence="2" id="KW-1185">Reference proteome</keyword>
<protein>
    <submittedName>
        <fullName evidence="1">Uncharacterized protein</fullName>
    </submittedName>
</protein>
<accession>A0A0V0TES6</accession>
<gene>
    <name evidence="1" type="ORF">T05_14868</name>
</gene>
<sequence>MDCGTLLRNNCPATSSEAPPRSRSIRRRNCDGLSSLSFSFVIACRMRWAFVCVMHSKHSCLKVANGFARFQKLDRKSRNQLTLSSGITLRAMWSLLASSKWKNTSRRRNHSSGSAALKVEIPFLASFVLRREGIVAALPVSYAYYKIPEDTVFGNLIH</sequence>
<dbReference type="Proteomes" id="UP000055048">
    <property type="component" value="Unassembled WGS sequence"/>
</dbReference>
<evidence type="ECO:0000313" key="2">
    <source>
        <dbReference type="Proteomes" id="UP000055048"/>
    </source>
</evidence>
<comment type="caution">
    <text evidence="1">The sequence shown here is derived from an EMBL/GenBank/DDBJ whole genome shotgun (WGS) entry which is preliminary data.</text>
</comment>
<dbReference type="OrthoDB" id="5920423at2759"/>
<evidence type="ECO:0000313" key="1">
    <source>
        <dbReference type="EMBL" id="KRX37499.1"/>
    </source>
</evidence>
<reference evidence="1 2" key="1">
    <citation type="submission" date="2015-01" db="EMBL/GenBank/DDBJ databases">
        <title>Evolution of Trichinella species and genotypes.</title>
        <authorList>
            <person name="Korhonen P.K."/>
            <person name="Edoardo P."/>
            <person name="Giuseppe L.R."/>
            <person name="Gasser R.B."/>
        </authorList>
    </citation>
    <scope>NUCLEOTIDE SEQUENCE [LARGE SCALE GENOMIC DNA]</scope>
    <source>
        <strain evidence="1">ISS417</strain>
    </source>
</reference>
<organism evidence="1 2">
    <name type="scientific">Trichinella murrelli</name>
    <dbReference type="NCBI Taxonomy" id="144512"/>
    <lineage>
        <taxon>Eukaryota</taxon>
        <taxon>Metazoa</taxon>
        <taxon>Ecdysozoa</taxon>
        <taxon>Nematoda</taxon>
        <taxon>Enoplea</taxon>
        <taxon>Dorylaimia</taxon>
        <taxon>Trichinellida</taxon>
        <taxon>Trichinellidae</taxon>
        <taxon>Trichinella</taxon>
    </lineage>
</organism>
<proteinExistence type="predicted"/>
<dbReference type="AlphaFoldDB" id="A0A0V0TES6"/>
<name>A0A0V0TES6_9BILA</name>